<evidence type="ECO:0000256" key="1">
    <source>
        <dbReference type="ARBA" id="ARBA00022737"/>
    </source>
</evidence>
<dbReference type="EMBL" id="CAICTM010000732">
    <property type="protein sequence ID" value="CAB9515707.1"/>
    <property type="molecule type" value="Genomic_DNA"/>
</dbReference>
<keyword evidence="3" id="KW-0732">Signal</keyword>
<dbReference type="SUPFAM" id="SSF52058">
    <property type="entry name" value="L domain-like"/>
    <property type="match status" value="1"/>
</dbReference>
<dbReference type="Proteomes" id="UP001153069">
    <property type="component" value="Unassembled WGS sequence"/>
</dbReference>
<keyword evidence="4" id="KW-0418">Kinase</keyword>
<feature type="region of interest" description="Disordered" evidence="2">
    <location>
        <begin position="779"/>
        <end position="805"/>
    </location>
</feature>
<proteinExistence type="predicted"/>
<evidence type="ECO:0000256" key="2">
    <source>
        <dbReference type="SAM" id="MobiDB-lite"/>
    </source>
</evidence>
<dbReference type="Gene3D" id="3.80.10.10">
    <property type="entry name" value="Ribonuclease Inhibitor"/>
    <property type="match status" value="2"/>
</dbReference>
<evidence type="ECO:0000313" key="5">
    <source>
        <dbReference type="Proteomes" id="UP001153069"/>
    </source>
</evidence>
<evidence type="ECO:0000256" key="3">
    <source>
        <dbReference type="SAM" id="SignalP"/>
    </source>
</evidence>
<keyword evidence="1" id="KW-0677">Repeat</keyword>
<keyword evidence="4" id="KW-0675">Receptor</keyword>
<keyword evidence="4" id="KW-0808">Transferase</keyword>
<dbReference type="AlphaFoldDB" id="A0A9N8E6Q2"/>
<reference evidence="4" key="1">
    <citation type="submission" date="2020-06" db="EMBL/GenBank/DDBJ databases">
        <authorList>
            <consortium name="Plant Systems Biology data submission"/>
        </authorList>
    </citation>
    <scope>NUCLEOTIDE SEQUENCE</scope>
    <source>
        <strain evidence="4">D6</strain>
    </source>
</reference>
<accession>A0A9N8E6Q2</accession>
<organism evidence="4 5">
    <name type="scientific">Seminavis robusta</name>
    <dbReference type="NCBI Taxonomy" id="568900"/>
    <lineage>
        <taxon>Eukaryota</taxon>
        <taxon>Sar</taxon>
        <taxon>Stramenopiles</taxon>
        <taxon>Ochrophyta</taxon>
        <taxon>Bacillariophyta</taxon>
        <taxon>Bacillariophyceae</taxon>
        <taxon>Bacillariophycidae</taxon>
        <taxon>Naviculales</taxon>
        <taxon>Naviculaceae</taxon>
        <taxon>Seminavis</taxon>
    </lineage>
</organism>
<feature type="region of interest" description="Disordered" evidence="2">
    <location>
        <begin position="216"/>
        <end position="256"/>
    </location>
</feature>
<comment type="caution">
    <text evidence="4">The sequence shown here is derived from an EMBL/GenBank/DDBJ whole genome shotgun (WGS) entry which is preliminary data.</text>
</comment>
<dbReference type="GO" id="GO:0016301">
    <property type="term" value="F:kinase activity"/>
    <property type="evidence" value="ECO:0007669"/>
    <property type="project" value="UniProtKB-KW"/>
</dbReference>
<dbReference type="Pfam" id="PF00560">
    <property type="entry name" value="LRR_1"/>
    <property type="match status" value="2"/>
</dbReference>
<dbReference type="PANTHER" id="PTHR48054:SF70">
    <property type="entry name" value="PROTEIN KINASE DOMAIN-CONTAINING PROTEIN"/>
    <property type="match status" value="1"/>
</dbReference>
<sequence>MTTRRRERMSALPWLLLVLLLLHPAPSGASRGSPGCTTHGIDTGDNACYGLTLHRCDRQDHRGCRETTLNYEYTDGEEESSSVHLQVKAQHKCKNGATKTDDSCEISVNDSRCQECSFDSEQGTVTLVACPDAEGLLPQNEQTIDITPKQDEEEEPEYFALEEPVDDDCLPSLTNTPCGPNVVCADDQECCNPSCGICVEPGGLCTMEVCDAGTGRGEGNQRPMDSELTDIPATGAPTSQGSEQTDIPATGAPTPEEVTAAPTLQDIPATAAPTAQQCLTRCVILWGELFEIPFTEGVHNSGQDLAGPIPTEIGLLTELTLLQLPRNGLTGSIISELGMLTKLVNLWLHGNDLDGSIPEELGLLTDLEVLWLQDNLLTGSVPESVCEIDSLDSPGALKLDCDNLECCDGDARSAAIPAAALIMETPTAAPTSQCRVPCVEIWGEIFEIPFIEGIHMSGQPHLAGPIPTEIGLLTELTLLHLPWNQLTGTIVTELAMLTKLHYLWLNNNELNGTIPEELGLLTNLEELWLHENLLTGPVPEALCELDGLDTAGALTLDCDSVECCAETRSAESFIPISIPDLGDVPMNKVCAGSSAEGAIFGDRCYAVDVELCVTTNPISTALATGACMVIEHNYTYYNNFDPDQAGEKRARGIGVPAPTPVNSGGDEEEDFFELYAEVYVKLDACLHSCEISIGGYVCDACDFGWDEGPTVTMINCSGVPADVFDGSFVSPQTIELGENLVHDFGQSFELAATEDMCNHPAIVANNPPTEAPSGTYSPTIWDGPERGAPVPAPTTETDKPTLEPTTLAPTNIFNMRCNDIFNDGTIQDGTCYSFDSTYCASESGGCSTISQAWLYYNQQVDDENNPVGPFTGYAYVYAYTDSCTDECYIDVDGFSCTCQAKGDSGIILVGCESALDGYFETPQTIPLKGAPFKLTPTDDMCSHPAVIAQTDGSSNRQGGAKKTTNGAIVRRFPASLTFHFEAATGSDLADMAKTLLIGDSMKFMRDSMRNEDRFKHTLLDATMDQITVLYDGATSPDEWTVSFDTLISLEPGSKATQRDCIMALADADWDDLLSKYVHKREEHTLLRVRSNGGTAELDGIRKVKFRAVGSGPY</sequence>
<dbReference type="PANTHER" id="PTHR48054">
    <property type="entry name" value="RECEPTOR KINASE-LIKE PROTEIN XA21"/>
    <property type="match status" value="1"/>
</dbReference>
<keyword evidence="5" id="KW-1185">Reference proteome</keyword>
<feature type="signal peptide" evidence="3">
    <location>
        <begin position="1"/>
        <end position="29"/>
    </location>
</feature>
<name>A0A9N8E6Q2_9STRA</name>
<dbReference type="OrthoDB" id="4567474at2759"/>
<gene>
    <name evidence="4" type="ORF">SEMRO_733_G194530.1</name>
</gene>
<feature type="chain" id="PRO_5040482577" evidence="3">
    <location>
        <begin position="30"/>
        <end position="1113"/>
    </location>
</feature>
<evidence type="ECO:0000313" key="4">
    <source>
        <dbReference type="EMBL" id="CAB9515707.1"/>
    </source>
</evidence>
<protein>
    <submittedName>
        <fullName evidence="4">LRR receptor-like serine threonine-protein kinase At4g08850-like</fullName>
    </submittedName>
</protein>
<feature type="compositionally biased region" description="Polar residues" evidence="2">
    <location>
        <begin position="236"/>
        <end position="247"/>
    </location>
</feature>
<dbReference type="SMART" id="SM00365">
    <property type="entry name" value="LRR_SD22"/>
    <property type="match status" value="5"/>
</dbReference>
<dbReference type="InterPro" id="IPR001611">
    <property type="entry name" value="Leu-rich_rpt"/>
</dbReference>
<dbReference type="FunFam" id="3.80.10.10:FF:000383">
    <property type="entry name" value="Leucine-rich repeat receptor protein kinase EMS1"/>
    <property type="match status" value="2"/>
</dbReference>
<dbReference type="InterPro" id="IPR032675">
    <property type="entry name" value="LRR_dom_sf"/>
</dbReference>
<dbReference type="InterPro" id="IPR052592">
    <property type="entry name" value="LRR-RLK"/>
</dbReference>